<dbReference type="EMBL" id="KV784476">
    <property type="protein sequence ID" value="OEU05763.1"/>
    <property type="molecule type" value="Genomic_DNA"/>
</dbReference>
<evidence type="ECO:0000313" key="2">
    <source>
        <dbReference type="Proteomes" id="UP000095751"/>
    </source>
</evidence>
<name>A0A1E7EJG0_9STRA</name>
<keyword evidence="2" id="KW-1185">Reference proteome</keyword>
<evidence type="ECO:0000313" key="1">
    <source>
        <dbReference type="EMBL" id="OEU05763.1"/>
    </source>
</evidence>
<sequence>MESHVDITDPNVEVNKGKEKRISPYKVAPITDQDKIDQLFSKNGDTGAFFVTVACKEKETQISMIAPYCTPTMYYVCYKCGMASQEGRSVETHIKTCVTTNNKKSNTNRKDTEKKIKVDRIFSKKVPRFGWYNGERYLVIEECPYAFSCVCGAAFNSVRSLQVHFKKCPYTENIFPMVGSGCENLDESNQKDHKDMLTGQCRNTNEEKKRYQMINRCRDIDRIINKYWDEIVHLVDLKSNTNVYSEEEINQWGARSIQCDRKEIGVTSEVVTDNRGVVIRTRGNECWRRIEKQYNIKEVWMSEILKFARGIAQADTTKGDFMSFDSFSLILTTSKETQQEHIDLLPPLSQFALTISNNVDTTIAYRLRKSVNEVNSMVSLCALLQSQMNEREKTDKFKELIIKIKNISKHSLAGKMIEDEGYGQLFQMKIKNKNTTTSKNSIFERAYIKHAPTGTYTRISGGVVHSGSGVAGRRVRCILFWSGKPVGDKEMYDPEVQQTMFSVMIEVIREVWINNIDDGSLRREMVQLLYHVYQLCGKQYKKYGQAYPHLPKIEEMITKFDIKKSDNTWETMIEDVAITTLFE</sequence>
<organism evidence="1 2">
    <name type="scientific">Fragilariopsis cylindrus CCMP1102</name>
    <dbReference type="NCBI Taxonomy" id="635003"/>
    <lineage>
        <taxon>Eukaryota</taxon>
        <taxon>Sar</taxon>
        <taxon>Stramenopiles</taxon>
        <taxon>Ochrophyta</taxon>
        <taxon>Bacillariophyta</taxon>
        <taxon>Bacillariophyceae</taxon>
        <taxon>Bacillariophycidae</taxon>
        <taxon>Bacillariales</taxon>
        <taxon>Bacillariaceae</taxon>
        <taxon>Fragilariopsis</taxon>
    </lineage>
</organism>
<dbReference type="InParanoid" id="A0A1E7EJG0"/>
<accession>A0A1E7EJG0</accession>
<dbReference type="Proteomes" id="UP000095751">
    <property type="component" value="Unassembled WGS sequence"/>
</dbReference>
<reference evidence="1 2" key="1">
    <citation type="submission" date="2016-09" db="EMBL/GenBank/DDBJ databases">
        <title>Extensive genetic diversity and differential bi-allelic expression allows diatom success in the polar Southern Ocean.</title>
        <authorList>
            <consortium name="DOE Joint Genome Institute"/>
            <person name="Mock T."/>
            <person name="Otillar R.P."/>
            <person name="Strauss J."/>
            <person name="Dupont C."/>
            <person name="Frickenhaus S."/>
            <person name="Maumus F."/>
            <person name="Mcmullan M."/>
            <person name="Sanges R."/>
            <person name="Schmutz J."/>
            <person name="Toseland A."/>
            <person name="Valas R."/>
            <person name="Veluchamy A."/>
            <person name="Ward B.J."/>
            <person name="Allen A."/>
            <person name="Barry K."/>
            <person name="Falciatore A."/>
            <person name="Ferrante M."/>
            <person name="Fortunato A.E."/>
            <person name="Gloeckner G."/>
            <person name="Gruber A."/>
            <person name="Hipkin R."/>
            <person name="Janech M."/>
            <person name="Kroth P."/>
            <person name="Leese F."/>
            <person name="Lindquist E."/>
            <person name="Lyon B.R."/>
            <person name="Martin J."/>
            <person name="Mayer C."/>
            <person name="Parker M."/>
            <person name="Quesneville H."/>
            <person name="Raymond J."/>
            <person name="Uhlig C."/>
            <person name="Valentin K.U."/>
            <person name="Worden A.Z."/>
            <person name="Armbrust E.V."/>
            <person name="Bowler C."/>
            <person name="Green B."/>
            <person name="Moulton V."/>
            <person name="Van Oosterhout C."/>
            <person name="Grigoriev I."/>
        </authorList>
    </citation>
    <scope>NUCLEOTIDE SEQUENCE [LARGE SCALE GENOMIC DNA]</scope>
    <source>
        <strain evidence="1 2">CCMP1102</strain>
    </source>
</reference>
<proteinExistence type="predicted"/>
<dbReference type="KEGG" id="fcy:FRACYDRAFT_258343"/>
<dbReference type="AlphaFoldDB" id="A0A1E7EJG0"/>
<gene>
    <name evidence="1" type="ORF">FRACYDRAFT_258343</name>
</gene>
<protein>
    <submittedName>
        <fullName evidence="1">Uncharacterized protein</fullName>
    </submittedName>
</protein>